<comment type="caution">
    <text evidence="2">The sequence shown here is derived from an EMBL/GenBank/DDBJ whole genome shotgun (WGS) entry which is preliminary data.</text>
</comment>
<dbReference type="SUPFAM" id="SSF51126">
    <property type="entry name" value="Pectin lyase-like"/>
    <property type="match status" value="1"/>
</dbReference>
<dbReference type="EMBL" id="BSNJ01000004">
    <property type="protein sequence ID" value="GLQ21283.1"/>
    <property type="molecule type" value="Genomic_DNA"/>
</dbReference>
<evidence type="ECO:0008006" key="4">
    <source>
        <dbReference type="Google" id="ProtNLM"/>
    </source>
</evidence>
<dbReference type="Proteomes" id="UP001161390">
    <property type="component" value="Unassembled WGS sequence"/>
</dbReference>
<evidence type="ECO:0000313" key="2">
    <source>
        <dbReference type="EMBL" id="GLQ21283.1"/>
    </source>
</evidence>
<keyword evidence="3" id="KW-1185">Reference proteome</keyword>
<dbReference type="PANTHER" id="PTHR41339:SF1">
    <property type="entry name" value="SECRETED PROTEIN"/>
    <property type="match status" value="1"/>
</dbReference>
<sequence length="926" mass="94703">MSNQSLKLALLATAAGLVLSACGGSTSSPGSAGPITLGGGGGGGGTPPVSQNFVDLVPGDDCQTGTVRSTLDLTDGQSNIVGQVEACTISGTISANLTLEAKNGYALSGPVFVGEDGVANVSLTIPAGTTIFGETGQDYLVVSRGSRLNATGTAAEPIIMTSIEDVLGTVDPINDRGLWGGLVINGDAPINRCIDATVTPGTAGCERSGEGSSGLYGGGNTAHNAGTLEYIQVKYAGNLINNDDELNGIAFQGVGSGTTCNHIQVHNNADDGVEFFGGNVTCTHLVLTGNGDDSLDWTDGWQGGAQRVLIQHAGGAGDQGIEADNRSGNNGATPFSDPTISNFTFVGQDGDIGILVREGTRGRIVNGVIVNFPDAGIDVDNDLTLQHLQSGELSFASILLDNSVNVLSGDSGETVDTNAIITNSPNIALGNNSLSDGYFPGNRENVIPAVDVSMVAGFDNLNFIGAFSPTETEDSNWAQGWTFGLFESPTECPTGTLSTGDVVGGKSICSLSGTITDNVRLNNNFAYELQGAVFIGIDAGSDPAAPAAGADTAILTIDAGTTLYGAQGEDYLVISRGSQIRANGTATAPVVMTSRAEVFGTADLANDRGKWGGLVINGRGPINRCIDGTVTPGTTGCERSGEGSSGLYGGGTADDNSGNLFYTRVSFAGNLINNDDELNGIAFQGVGSGTQVDFVQVHNNVDDGVEFFGGSVNVKHLVLTGIGDDSLDWTDGWDGKVQYVIIDQADGIGDQGIEADNRSGNNDVTPRSNPTLSNLTFVGGTGTDIGVLLREGTAGDLYNGIITNFDEAGFDIDNAATITQATTGNIALNSMLISGNAEDLRSDGDTTAPQLAALANGSNNQLGGNVTDFAARPVGGDRYAPGTAEAAVTATNVNAVDSFFDVVDYIGAVEDANDDWYQGWTLLVDQ</sequence>
<dbReference type="PROSITE" id="PS51257">
    <property type="entry name" value="PROKAR_LIPOPROTEIN"/>
    <property type="match status" value="1"/>
</dbReference>
<reference evidence="2" key="2">
    <citation type="submission" date="2023-01" db="EMBL/GenBank/DDBJ databases">
        <title>Draft genome sequence of Algimonas porphyrae strain NBRC 108216.</title>
        <authorList>
            <person name="Sun Q."/>
            <person name="Mori K."/>
        </authorList>
    </citation>
    <scope>NUCLEOTIDE SEQUENCE</scope>
    <source>
        <strain evidence="2">NBRC 108216</strain>
    </source>
</reference>
<protein>
    <recommendedName>
        <fullName evidence="4">Lipoprotein</fullName>
    </recommendedName>
</protein>
<keyword evidence="1" id="KW-0732">Signal</keyword>
<feature type="chain" id="PRO_5045277307" description="Lipoprotein" evidence="1">
    <location>
        <begin position="24"/>
        <end position="926"/>
    </location>
</feature>
<dbReference type="InterPro" id="IPR011050">
    <property type="entry name" value="Pectin_lyase_fold/virulence"/>
</dbReference>
<evidence type="ECO:0000313" key="3">
    <source>
        <dbReference type="Proteomes" id="UP001161390"/>
    </source>
</evidence>
<evidence type="ECO:0000256" key="1">
    <source>
        <dbReference type="SAM" id="SignalP"/>
    </source>
</evidence>
<feature type="signal peptide" evidence="1">
    <location>
        <begin position="1"/>
        <end position="23"/>
    </location>
</feature>
<dbReference type="InterPro" id="IPR006626">
    <property type="entry name" value="PbH1"/>
</dbReference>
<dbReference type="PANTHER" id="PTHR41339">
    <property type="entry name" value="LIPL48"/>
    <property type="match status" value="1"/>
</dbReference>
<reference evidence="2" key="1">
    <citation type="journal article" date="2014" name="Int. J. Syst. Evol. Microbiol.">
        <title>Complete genome of a new Firmicutes species belonging to the dominant human colonic microbiota ('Ruminococcus bicirculans') reveals two chromosomes and a selective capacity to utilize plant glucans.</title>
        <authorList>
            <consortium name="NISC Comparative Sequencing Program"/>
            <person name="Wegmann U."/>
            <person name="Louis P."/>
            <person name="Goesmann A."/>
            <person name="Henrissat B."/>
            <person name="Duncan S.H."/>
            <person name="Flint H.J."/>
        </authorList>
    </citation>
    <scope>NUCLEOTIDE SEQUENCE</scope>
    <source>
        <strain evidence="2">NBRC 108216</strain>
    </source>
</reference>
<dbReference type="RefSeq" id="WP_284372648.1">
    <property type="nucleotide sequence ID" value="NZ_BSNJ01000004.1"/>
</dbReference>
<accession>A0ABQ5V1H2</accession>
<proteinExistence type="predicted"/>
<organism evidence="2 3">
    <name type="scientific">Algimonas porphyrae</name>
    <dbReference type="NCBI Taxonomy" id="1128113"/>
    <lineage>
        <taxon>Bacteria</taxon>
        <taxon>Pseudomonadati</taxon>
        <taxon>Pseudomonadota</taxon>
        <taxon>Alphaproteobacteria</taxon>
        <taxon>Maricaulales</taxon>
        <taxon>Robiginitomaculaceae</taxon>
        <taxon>Algimonas</taxon>
    </lineage>
</organism>
<dbReference type="SMART" id="SM00710">
    <property type="entry name" value="PbH1"/>
    <property type="match status" value="7"/>
</dbReference>
<gene>
    <name evidence="2" type="ORF">GCM10007854_22380</name>
</gene>
<name>A0ABQ5V1H2_9PROT</name>